<dbReference type="AlphaFoldDB" id="A0A5N5KHV4"/>
<dbReference type="Pfam" id="PF00069">
    <property type="entry name" value="Pkinase"/>
    <property type="match status" value="1"/>
</dbReference>
<keyword evidence="6" id="KW-0479">Metal-binding</keyword>
<feature type="domain" description="Protein kinase" evidence="17">
    <location>
        <begin position="44"/>
        <end position="302"/>
    </location>
</feature>
<dbReference type="GO" id="GO:0004674">
    <property type="term" value="F:protein serine/threonine kinase activity"/>
    <property type="evidence" value="ECO:0007669"/>
    <property type="project" value="UniProtKB-KW"/>
</dbReference>
<comment type="caution">
    <text evidence="19">The sequence shown here is derived from an EMBL/GenBank/DDBJ whole genome shotgun (WGS) entry which is preliminary data.</text>
</comment>
<dbReference type="EMBL" id="VDCV01000013">
    <property type="protein sequence ID" value="KAB5529942.1"/>
    <property type="molecule type" value="Genomic_DNA"/>
</dbReference>
<keyword evidence="10" id="KW-0106">Calcium</keyword>
<feature type="domain" description="EF-hand" evidence="18">
    <location>
        <begin position="417"/>
        <end position="452"/>
    </location>
</feature>
<proteinExistence type="inferred from homology"/>
<organism evidence="19 20">
    <name type="scientific">Salix brachista</name>
    <dbReference type="NCBI Taxonomy" id="2182728"/>
    <lineage>
        <taxon>Eukaryota</taxon>
        <taxon>Viridiplantae</taxon>
        <taxon>Streptophyta</taxon>
        <taxon>Embryophyta</taxon>
        <taxon>Tracheophyta</taxon>
        <taxon>Spermatophyta</taxon>
        <taxon>Magnoliopsida</taxon>
        <taxon>eudicotyledons</taxon>
        <taxon>Gunneridae</taxon>
        <taxon>Pentapetalae</taxon>
        <taxon>rosids</taxon>
        <taxon>fabids</taxon>
        <taxon>Malpighiales</taxon>
        <taxon>Salicaceae</taxon>
        <taxon>Saliceae</taxon>
        <taxon>Salix</taxon>
    </lineage>
</organism>
<name>A0A5N5KHV4_9ROSI</name>
<protein>
    <recommendedName>
        <fullName evidence="2">non-specific serine/threonine protein kinase</fullName>
        <ecNumber evidence="2">2.7.11.1</ecNumber>
    </recommendedName>
</protein>
<keyword evidence="20" id="KW-1185">Reference proteome</keyword>
<dbReference type="InterPro" id="IPR017441">
    <property type="entry name" value="Protein_kinase_ATP_BS"/>
</dbReference>
<evidence type="ECO:0000313" key="19">
    <source>
        <dbReference type="EMBL" id="KAB5529942.1"/>
    </source>
</evidence>
<dbReference type="InterPro" id="IPR002048">
    <property type="entry name" value="EF_hand_dom"/>
</dbReference>
<evidence type="ECO:0000313" key="20">
    <source>
        <dbReference type="Proteomes" id="UP000326939"/>
    </source>
</evidence>
<dbReference type="SMART" id="SM00054">
    <property type="entry name" value="EFh"/>
    <property type="match status" value="4"/>
</dbReference>
<dbReference type="GO" id="GO:0005524">
    <property type="term" value="F:ATP binding"/>
    <property type="evidence" value="ECO:0007669"/>
    <property type="project" value="UniProtKB-UniRule"/>
</dbReference>
<evidence type="ECO:0000256" key="11">
    <source>
        <dbReference type="ARBA" id="ARBA00022840"/>
    </source>
</evidence>
<dbReference type="SUPFAM" id="SSF56112">
    <property type="entry name" value="Protein kinase-like (PK-like)"/>
    <property type="match status" value="1"/>
</dbReference>
<dbReference type="PROSITE" id="PS50222">
    <property type="entry name" value="EF_HAND_2"/>
    <property type="match status" value="3"/>
</dbReference>
<evidence type="ECO:0000256" key="5">
    <source>
        <dbReference type="ARBA" id="ARBA00022679"/>
    </source>
</evidence>
<evidence type="ECO:0000256" key="10">
    <source>
        <dbReference type="ARBA" id="ARBA00022837"/>
    </source>
</evidence>
<evidence type="ECO:0000256" key="8">
    <source>
        <dbReference type="ARBA" id="ARBA00022741"/>
    </source>
</evidence>
<dbReference type="InterPro" id="IPR000719">
    <property type="entry name" value="Prot_kinase_dom"/>
</dbReference>
<evidence type="ECO:0000256" key="2">
    <source>
        <dbReference type="ARBA" id="ARBA00012513"/>
    </source>
</evidence>
<evidence type="ECO:0000256" key="1">
    <source>
        <dbReference type="ARBA" id="ARBA00005354"/>
    </source>
</evidence>
<dbReference type="GO" id="GO:0005509">
    <property type="term" value="F:calcium ion binding"/>
    <property type="evidence" value="ECO:0007669"/>
    <property type="project" value="InterPro"/>
</dbReference>
<evidence type="ECO:0000256" key="9">
    <source>
        <dbReference type="ARBA" id="ARBA00022777"/>
    </source>
</evidence>
<dbReference type="CDD" id="cd00051">
    <property type="entry name" value="EFh"/>
    <property type="match status" value="2"/>
</dbReference>
<comment type="catalytic activity">
    <reaction evidence="14">
        <text>L-seryl-[protein] + ATP = O-phospho-L-seryl-[protein] + ADP + H(+)</text>
        <dbReference type="Rhea" id="RHEA:17989"/>
        <dbReference type="Rhea" id="RHEA-COMP:9863"/>
        <dbReference type="Rhea" id="RHEA-COMP:11604"/>
        <dbReference type="ChEBI" id="CHEBI:15378"/>
        <dbReference type="ChEBI" id="CHEBI:29999"/>
        <dbReference type="ChEBI" id="CHEBI:30616"/>
        <dbReference type="ChEBI" id="CHEBI:83421"/>
        <dbReference type="ChEBI" id="CHEBI:456216"/>
        <dbReference type="EC" id="2.7.11.1"/>
    </reaction>
</comment>
<dbReference type="CDD" id="cd05117">
    <property type="entry name" value="STKc_CAMK"/>
    <property type="match status" value="1"/>
</dbReference>
<dbReference type="PROSITE" id="PS00108">
    <property type="entry name" value="PROTEIN_KINASE_ST"/>
    <property type="match status" value="1"/>
</dbReference>
<dbReference type="PROSITE" id="PS50011">
    <property type="entry name" value="PROTEIN_KINASE_DOM"/>
    <property type="match status" value="1"/>
</dbReference>
<evidence type="ECO:0000256" key="13">
    <source>
        <dbReference type="ARBA" id="ARBA00047899"/>
    </source>
</evidence>
<comment type="similarity">
    <text evidence="12">Belongs to the protein kinase superfamily. Ser/Thr protein kinase family. CDPK subfamily.</text>
</comment>
<sequence length="558" mass="63044">MNEETTRPPQPSSTAEAAPRARPTIRKPTTSVLPHQTPRLRDHYLLSKKLGQGQFGTTYLCTHKASNNLYACKSIPKRKLLCKEDYEDVYREIQIMHHLSGQPNVVQIKDTYEDPMFVHLVMELCEGGELFDRIVEKGQYSEKEAANLIKNIIGVVEYCHSLGVMHRDLKPENFLFDKPGDDAKLKTTDFGLSVFYKPGQYFYDVVGSPYYVAPEVLLKYYGPQADVWSAGVILYILLSGVPPFWAETESGIFRQILQGQLDLESDPWPNISESAKDLIRKMLERDPRQRITAHEVLCNPWIVDDRVAPDKPLDSAVLSRLKQFSAMNKLKKMALRVIAERLSEEEIGGLKELFKMIDSDNSGTITFEELKHGLKRVGSQMTEDEIKDLMDAADIDNNGTIDYGEFLAATLHLNKMEREDNLVAAFSYFDKDGSGYITIDELQQACKDFGLGDLHLDETIKEIDLDNKNPQIVDGKENLDKWPGDNEFRYKSAVLPNRKVVSIEGDGRIDYGEFATMMRKGDGGVGRTRTMRNNLNFNLADAFGVDALGMKDATSDAN</sequence>
<dbReference type="Gene3D" id="1.10.510.10">
    <property type="entry name" value="Transferase(Phosphotransferase) domain 1"/>
    <property type="match status" value="1"/>
</dbReference>
<dbReference type="InterPro" id="IPR011992">
    <property type="entry name" value="EF-hand-dom_pair"/>
</dbReference>
<dbReference type="InterPro" id="IPR018247">
    <property type="entry name" value="EF_Hand_1_Ca_BS"/>
</dbReference>
<evidence type="ECO:0000256" key="3">
    <source>
        <dbReference type="ARBA" id="ARBA00022527"/>
    </source>
</evidence>
<evidence type="ECO:0000259" key="17">
    <source>
        <dbReference type="PROSITE" id="PS50011"/>
    </source>
</evidence>
<dbReference type="InterPro" id="IPR050205">
    <property type="entry name" value="CDPK_Ser/Thr_kinases"/>
</dbReference>
<evidence type="ECO:0000256" key="16">
    <source>
        <dbReference type="SAM" id="MobiDB-lite"/>
    </source>
</evidence>
<evidence type="ECO:0000256" key="4">
    <source>
        <dbReference type="ARBA" id="ARBA00022553"/>
    </source>
</evidence>
<dbReference type="SMART" id="SM00220">
    <property type="entry name" value="S_TKc"/>
    <property type="match status" value="1"/>
</dbReference>
<dbReference type="FunFam" id="1.10.238.10:FF:000015">
    <property type="entry name" value="Calcium-dependent protein kinase 1"/>
    <property type="match status" value="1"/>
</dbReference>
<feature type="domain" description="EF-hand" evidence="18">
    <location>
        <begin position="345"/>
        <end position="380"/>
    </location>
</feature>
<dbReference type="Gene3D" id="3.30.200.20">
    <property type="entry name" value="Phosphorylase Kinase, domain 1"/>
    <property type="match status" value="1"/>
</dbReference>
<comment type="similarity">
    <text evidence="1">Belongs to the protein kinase superfamily. CAMK Ser/Thr protein kinase family. CaMK subfamily.</text>
</comment>
<feature type="binding site" evidence="15">
    <location>
        <position position="73"/>
    </location>
    <ligand>
        <name>ATP</name>
        <dbReference type="ChEBI" id="CHEBI:30616"/>
    </ligand>
</feature>
<dbReference type="FunFam" id="1.10.510.10:FF:000249">
    <property type="entry name" value="Calcium-dependent protein kinase SK5"/>
    <property type="match status" value="1"/>
</dbReference>
<evidence type="ECO:0000256" key="14">
    <source>
        <dbReference type="ARBA" id="ARBA00048679"/>
    </source>
</evidence>
<dbReference type="Proteomes" id="UP000326939">
    <property type="component" value="Chromosome 13"/>
</dbReference>
<comment type="catalytic activity">
    <reaction evidence="13">
        <text>L-threonyl-[protein] + ATP = O-phospho-L-threonyl-[protein] + ADP + H(+)</text>
        <dbReference type="Rhea" id="RHEA:46608"/>
        <dbReference type="Rhea" id="RHEA-COMP:11060"/>
        <dbReference type="Rhea" id="RHEA-COMP:11605"/>
        <dbReference type="ChEBI" id="CHEBI:15378"/>
        <dbReference type="ChEBI" id="CHEBI:30013"/>
        <dbReference type="ChEBI" id="CHEBI:30616"/>
        <dbReference type="ChEBI" id="CHEBI:61977"/>
        <dbReference type="ChEBI" id="CHEBI:456216"/>
        <dbReference type="EC" id="2.7.11.1"/>
    </reaction>
</comment>
<feature type="domain" description="EF-hand" evidence="18">
    <location>
        <begin position="381"/>
        <end position="416"/>
    </location>
</feature>
<evidence type="ECO:0000256" key="12">
    <source>
        <dbReference type="ARBA" id="ARBA00024334"/>
    </source>
</evidence>
<keyword evidence="7" id="KW-0677">Repeat</keyword>
<dbReference type="SUPFAM" id="SSF47473">
    <property type="entry name" value="EF-hand"/>
    <property type="match status" value="1"/>
</dbReference>
<feature type="region of interest" description="Disordered" evidence="16">
    <location>
        <begin position="1"/>
        <end position="34"/>
    </location>
</feature>
<evidence type="ECO:0000259" key="18">
    <source>
        <dbReference type="PROSITE" id="PS50222"/>
    </source>
</evidence>
<evidence type="ECO:0000256" key="7">
    <source>
        <dbReference type="ARBA" id="ARBA00022737"/>
    </source>
</evidence>
<keyword evidence="8 15" id="KW-0547">Nucleotide-binding</keyword>
<dbReference type="InterPro" id="IPR008271">
    <property type="entry name" value="Ser/Thr_kinase_AS"/>
</dbReference>
<reference evidence="20" key="1">
    <citation type="journal article" date="2019" name="Gigascience">
        <title>De novo genome assembly of the endangered Acer yangbiense, a plant species with extremely small populations endemic to Yunnan Province, China.</title>
        <authorList>
            <person name="Yang J."/>
            <person name="Wariss H.M."/>
            <person name="Tao L."/>
            <person name="Zhang R."/>
            <person name="Yun Q."/>
            <person name="Hollingsworth P."/>
            <person name="Dao Z."/>
            <person name="Luo G."/>
            <person name="Guo H."/>
            <person name="Ma Y."/>
            <person name="Sun W."/>
        </authorList>
    </citation>
    <scope>NUCLEOTIDE SEQUENCE [LARGE SCALE GENOMIC DNA]</scope>
    <source>
        <strain evidence="20">cv. br00</strain>
    </source>
</reference>
<dbReference type="PROSITE" id="PS00018">
    <property type="entry name" value="EF_HAND_1"/>
    <property type="match status" value="3"/>
</dbReference>
<dbReference type="EC" id="2.7.11.1" evidence="2"/>
<dbReference type="FunFam" id="3.30.200.20:FF:000004">
    <property type="entry name" value="Calcium-dependent protein kinase 1"/>
    <property type="match status" value="1"/>
</dbReference>
<keyword evidence="3" id="KW-0723">Serine/threonine-protein kinase</keyword>
<evidence type="ECO:0000256" key="6">
    <source>
        <dbReference type="ARBA" id="ARBA00022723"/>
    </source>
</evidence>
<keyword evidence="4" id="KW-0597">Phosphoprotein</keyword>
<keyword evidence="9" id="KW-0418">Kinase</keyword>
<evidence type="ECO:0000256" key="15">
    <source>
        <dbReference type="PROSITE-ProRule" id="PRU10141"/>
    </source>
</evidence>
<gene>
    <name evidence="19" type="ORF">DKX38_020023</name>
</gene>
<keyword evidence="11 15" id="KW-0067">ATP-binding</keyword>
<dbReference type="PANTHER" id="PTHR24349">
    <property type="entry name" value="SERINE/THREONINE-PROTEIN KINASE"/>
    <property type="match status" value="1"/>
</dbReference>
<dbReference type="PROSITE" id="PS00107">
    <property type="entry name" value="PROTEIN_KINASE_ATP"/>
    <property type="match status" value="1"/>
</dbReference>
<accession>A0A5N5KHV4</accession>
<dbReference type="Pfam" id="PF13499">
    <property type="entry name" value="EF-hand_7"/>
    <property type="match status" value="2"/>
</dbReference>
<dbReference type="InterPro" id="IPR011009">
    <property type="entry name" value="Kinase-like_dom_sf"/>
</dbReference>
<dbReference type="Gene3D" id="1.10.238.10">
    <property type="entry name" value="EF-hand"/>
    <property type="match status" value="2"/>
</dbReference>
<keyword evidence="5" id="KW-0808">Transferase</keyword>